<dbReference type="SUPFAM" id="SSF55781">
    <property type="entry name" value="GAF domain-like"/>
    <property type="match status" value="1"/>
</dbReference>
<reference evidence="4 5" key="1">
    <citation type="submission" date="2020-04" db="EMBL/GenBank/DDBJ databases">
        <title>Genome sequencing of novel species.</title>
        <authorList>
            <person name="Heo J."/>
            <person name="Kim S.-J."/>
            <person name="Kim J.-S."/>
            <person name="Hong S.-B."/>
            <person name="Kwon S.-W."/>
        </authorList>
    </citation>
    <scope>NUCLEOTIDE SEQUENCE [LARGE SCALE GENOMIC DNA]</scope>
    <source>
        <strain evidence="4 5">F39-2</strain>
    </source>
</reference>
<dbReference type="PANTHER" id="PTHR43102">
    <property type="entry name" value="SLR1143 PROTEIN"/>
    <property type="match status" value="1"/>
</dbReference>
<dbReference type="Proteomes" id="UP000503278">
    <property type="component" value="Chromosome"/>
</dbReference>
<dbReference type="InterPro" id="IPR035965">
    <property type="entry name" value="PAS-like_dom_sf"/>
</dbReference>
<dbReference type="Pfam" id="PF01590">
    <property type="entry name" value="GAF"/>
    <property type="match status" value="1"/>
</dbReference>
<feature type="domain" description="PAS fold-4" evidence="3">
    <location>
        <begin position="180"/>
        <end position="289"/>
    </location>
</feature>
<dbReference type="Gene3D" id="1.10.287.130">
    <property type="match status" value="1"/>
</dbReference>
<dbReference type="InterPro" id="IPR036097">
    <property type="entry name" value="HisK_dim/P_sf"/>
</dbReference>
<dbReference type="RefSeq" id="WP_169606683.1">
    <property type="nucleotide sequence ID" value="NZ_CP051682.1"/>
</dbReference>
<dbReference type="Gene3D" id="3.30.450.20">
    <property type="entry name" value="PAS domain"/>
    <property type="match status" value="1"/>
</dbReference>
<organism evidence="4 5">
    <name type="scientific">Mucilaginibacter robiniae</name>
    <dbReference type="NCBI Taxonomy" id="2728022"/>
    <lineage>
        <taxon>Bacteria</taxon>
        <taxon>Pseudomonadati</taxon>
        <taxon>Bacteroidota</taxon>
        <taxon>Sphingobacteriia</taxon>
        <taxon>Sphingobacteriales</taxon>
        <taxon>Sphingobacteriaceae</taxon>
        <taxon>Mucilaginibacter</taxon>
    </lineage>
</organism>
<accession>A0A7L5DXC1</accession>
<gene>
    <name evidence="4" type="ORF">HH214_07225</name>
</gene>
<dbReference type="InterPro" id="IPR003018">
    <property type="entry name" value="GAF"/>
</dbReference>
<dbReference type="Gene3D" id="3.30.450.40">
    <property type="match status" value="1"/>
</dbReference>
<sequence>MSFKELERLQVVNRFIKLDFCKEKELQAIVEMAADVCQTPIALITLIDDQTQYIKFKVGTDVAKTSRHNSFCSQAIEQYQTFMVPDALQDKRFENNPLVTNAPHLRFYAGAPLTTHDGYNLGSLCVLDYVPKQLSEQQLLMLQILSKQVINLMELDASLKILKEQFVKVKNSEIQLKAFFESSSSCHILIGRDLKTVAFNRAAATAVKHFHHIDLAIGMLAINFIHKDNLYNFIYSYQQAIQGISVQAEQHLRYQEEDRWWHITYDPACNADGEIIGISYNATDITQRVEQEQKVTKQNASLEQIAYIQSHELRRPVASIMGLMNLFKMEDYTTTKEELQMMEKAVEELDEKIKLIVNHAR</sequence>
<feature type="coiled-coil region" evidence="1">
    <location>
        <begin position="332"/>
        <end position="359"/>
    </location>
</feature>
<dbReference type="SUPFAM" id="SSF47384">
    <property type="entry name" value="Homodimeric domain of signal transducing histidine kinase"/>
    <property type="match status" value="1"/>
</dbReference>
<dbReference type="SUPFAM" id="SSF55785">
    <property type="entry name" value="PYP-like sensor domain (PAS domain)"/>
    <property type="match status" value="1"/>
</dbReference>
<evidence type="ECO:0000259" key="3">
    <source>
        <dbReference type="Pfam" id="PF08448"/>
    </source>
</evidence>
<protein>
    <submittedName>
        <fullName evidence="4">PAS domain-containing protein</fullName>
    </submittedName>
</protein>
<evidence type="ECO:0000313" key="4">
    <source>
        <dbReference type="EMBL" id="QJD95675.1"/>
    </source>
</evidence>
<dbReference type="GO" id="GO:0000155">
    <property type="term" value="F:phosphorelay sensor kinase activity"/>
    <property type="evidence" value="ECO:0007669"/>
    <property type="project" value="InterPro"/>
</dbReference>
<dbReference type="KEGG" id="mrob:HH214_07225"/>
<keyword evidence="5" id="KW-1185">Reference proteome</keyword>
<dbReference type="PANTHER" id="PTHR43102:SF2">
    <property type="entry name" value="GAF DOMAIN-CONTAINING PROTEIN"/>
    <property type="match status" value="1"/>
</dbReference>
<dbReference type="EMBL" id="CP051682">
    <property type="protein sequence ID" value="QJD95675.1"/>
    <property type="molecule type" value="Genomic_DNA"/>
</dbReference>
<dbReference type="InterPro" id="IPR029016">
    <property type="entry name" value="GAF-like_dom_sf"/>
</dbReference>
<evidence type="ECO:0000259" key="2">
    <source>
        <dbReference type="Pfam" id="PF01590"/>
    </source>
</evidence>
<dbReference type="Pfam" id="PF08448">
    <property type="entry name" value="PAS_4"/>
    <property type="match status" value="1"/>
</dbReference>
<evidence type="ECO:0000256" key="1">
    <source>
        <dbReference type="SAM" id="Coils"/>
    </source>
</evidence>
<feature type="domain" description="GAF" evidence="2">
    <location>
        <begin position="24"/>
        <end position="149"/>
    </location>
</feature>
<dbReference type="InterPro" id="IPR013656">
    <property type="entry name" value="PAS_4"/>
</dbReference>
<dbReference type="AlphaFoldDB" id="A0A7L5DXC1"/>
<evidence type="ECO:0000313" key="5">
    <source>
        <dbReference type="Proteomes" id="UP000503278"/>
    </source>
</evidence>
<proteinExistence type="predicted"/>
<name>A0A7L5DXC1_9SPHI</name>
<keyword evidence="1" id="KW-0175">Coiled coil</keyword>